<evidence type="ECO:0000313" key="3">
    <source>
        <dbReference type="Proteomes" id="UP000769157"/>
    </source>
</evidence>
<keyword evidence="3" id="KW-1185">Reference proteome</keyword>
<dbReference type="AlphaFoldDB" id="A0A9P8T9X8"/>
<dbReference type="EMBL" id="JAEUBE010000042">
    <property type="protein sequence ID" value="KAH3671823.1"/>
    <property type="molecule type" value="Genomic_DNA"/>
</dbReference>
<comment type="caution">
    <text evidence="2">The sequence shown here is derived from an EMBL/GenBank/DDBJ whole genome shotgun (WGS) entry which is preliminary data.</text>
</comment>
<dbReference type="GeneID" id="70231977"/>
<feature type="region of interest" description="Disordered" evidence="1">
    <location>
        <begin position="1"/>
        <end position="23"/>
    </location>
</feature>
<sequence>MTRRETGHVDRNGGNDISQIGKRENTGRVKHFLPSSSAVSGDVGFQVFQVLGGVFAGVSNTKNDSRSWPCFEISIRTSHCGPDQVQRTVPVTIAPVLIACL</sequence>
<accession>A0A9P8T9X8</accession>
<organism evidence="2 3">
    <name type="scientific">Ogataea philodendri</name>
    <dbReference type="NCBI Taxonomy" id="1378263"/>
    <lineage>
        <taxon>Eukaryota</taxon>
        <taxon>Fungi</taxon>
        <taxon>Dikarya</taxon>
        <taxon>Ascomycota</taxon>
        <taxon>Saccharomycotina</taxon>
        <taxon>Pichiomycetes</taxon>
        <taxon>Pichiales</taxon>
        <taxon>Pichiaceae</taxon>
        <taxon>Ogataea</taxon>
    </lineage>
</organism>
<dbReference type="Proteomes" id="UP000769157">
    <property type="component" value="Unassembled WGS sequence"/>
</dbReference>
<reference evidence="2" key="2">
    <citation type="submission" date="2021-01" db="EMBL/GenBank/DDBJ databases">
        <authorList>
            <person name="Schikora-Tamarit M.A."/>
        </authorList>
    </citation>
    <scope>NUCLEOTIDE SEQUENCE</scope>
    <source>
        <strain evidence="2">CBS6075</strain>
    </source>
</reference>
<evidence type="ECO:0000313" key="2">
    <source>
        <dbReference type="EMBL" id="KAH3671823.1"/>
    </source>
</evidence>
<gene>
    <name evidence="2" type="ORF">OGAPHI_000009</name>
</gene>
<proteinExistence type="predicted"/>
<name>A0A9P8T9X8_9ASCO</name>
<reference evidence="2" key="1">
    <citation type="journal article" date="2021" name="Open Biol.">
        <title>Shared evolutionary footprints suggest mitochondrial oxidative damage underlies multiple complex I losses in fungi.</title>
        <authorList>
            <person name="Schikora-Tamarit M.A."/>
            <person name="Marcet-Houben M."/>
            <person name="Nosek J."/>
            <person name="Gabaldon T."/>
        </authorList>
    </citation>
    <scope>NUCLEOTIDE SEQUENCE</scope>
    <source>
        <strain evidence="2">CBS6075</strain>
    </source>
</reference>
<evidence type="ECO:0000256" key="1">
    <source>
        <dbReference type="SAM" id="MobiDB-lite"/>
    </source>
</evidence>
<dbReference type="RefSeq" id="XP_046064938.1">
    <property type="nucleotide sequence ID" value="XM_046201822.1"/>
</dbReference>
<protein>
    <submittedName>
        <fullName evidence="2">Uncharacterized protein</fullName>
    </submittedName>
</protein>
<feature type="compositionally biased region" description="Basic and acidic residues" evidence="1">
    <location>
        <begin position="1"/>
        <end position="13"/>
    </location>
</feature>